<keyword evidence="1" id="KW-0472">Membrane</keyword>
<organism evidence="3 4">
    <name type="scientific">Lactobacillus taiwanensis</name>
    <dbReference type="NCBI Taxonomy" id="508451"/>
    <lineage>
        <taxon>Bacteria</taxon>
        <taxon>Bacillati</taxon>
        <taxon>Bacillota</taxon>
        <taxon>Bacilli</taxon>
        <taxon>Lactobacillales</taxon>
        <taxon>Lactobacillaceae</taxon>
        <taxon>Lactobacillus</taxon>
    </lineage>
</organism>
<keyword evidence="1" id="KW-1133">Transmembrane helix</keyword>
<dbReference type="Proteomes" id="UP000216316">
    <property type="component" value="Unassembled WGS sequence"/>
</dbReference>
<feature type="transmembrane region" description="Helical" evidence="1">
    <location>
        <begin position="20"/>
        <end position="44"/>
    </location>
</feature>
<feature type="transmembrane region" description="Helical" evidence="1">
    <location>
        <begin position="100"/>
        <end position="120"/>
    </location>
</feature>
<evidence type="ECO:0000313" key="4">
    <source>
        <dbReference type="Proteomes" id="UP000215828"/>
    </source>
</evidence>
<evidence type="ECO:0000313" key="5">
    <source>
        <dbReference type="Proteomes" id="UP000216316"/>
    </source>
</evidence>
<keyword evidence="5" id="KW-1185">Reference proteome</keyword>
<dbReference type="RefSeq" id="WP_094495802.1">
    <property type="nucleotide sequence ID" value="NZ_NGNV01000011.1"/>
</dbReference>
<feature type="transmembrane region" description="Helical" evidence="1">
    <location>
        <begin position="188"/>
        <end position="205"/>
    </location>
</feature>
<keyword evidence="1" id="KW-0812">Transmembrane</keyword>
<feature type="transmembrane region" description="Helical" evidence="1">
    <location>
        <begin position="345"/>
        <end position="365"/>
    </location>
</feature>
<reference evidence="3 4" key="1">
    <citation type="submission" date="2017-04" db="EMBL/GenBank/DDBJ databases">
        <authorList>
            <person name="Afonso C.L."/>
            <person name="Miller P.J."/>
            <person name="Scott M.A."/>
            <person name="Spackman E."/>
            <person name="Goraichik I."/>
            <person name="Dimitrov K.M."/>
            <person name="Suarez D.L."/>
            <person name="Swayne D.E."/>
        </authorList>
    </citation>
    <scope>NUCLEOTIDE SEQUENCE [LARGE SCALE GENOMIC DNA]</scope>
    <source>
        <strain evidence="3 4">609q</strain>
    </source>
</reference>
<feature type="transmembrane region" description="Helical" evidence="1">
    <location>
        <begin position="276"/>
        <end position="294"/>
    </location>
</feature>
<feature type="transmembrane region" description="Helical" evidence="1">
    <location>
        <begin position="164"/>
        <end position="182"/>
    </location>
</feature>
<dbReference type="PIRSF" id="PIRSF037259">
    <property type="entry name" value="EcsB_ABC"/>
    <property type="match status" value="1"/>
</dbReference>
<comment type="caution">
    <text evidence="3">The sequence shown here is derived from an EMBL/GenBank/DDBJ whole genome shotgun (WGS) entry which is preliminary data.</text>
</comment>
<evidence type="ECO:0000313" key="3">
    <source>
        <dbReference type="EMBL" id="OYR92395.1"/>
    </source>
</evidence>
<feature type="transmembrane region" description="Helical" evidence="1">
    <location>
        <begin position="56"/>
        <end position="79"/>
    </location>
</feature>
<dbReference type="InterPro" id="IPR010288">
    <property type="entry name" value="EcsB_ABC"/>
</dbReference>
<dbReference type="GO" id="GO:0016020">
    <property type="term" value="C:membrane"/>
    <property type="evidence" value="ECO:0007669"/>
    <property type="project" value="InterPro"/>
</dbReference>
<evidence type="ECO:0000313" key="2">
    <source>
        <dbReference type="EMBL" id="OYR88249.1"/>
    </source>
</evidence>
<feature type="transmembrane region" description="Helical" evidence="1">
    <location>
        <begin position="300"/>
        <end position="324"/>
    </location>
</feature>
<gene>
    <name evidence="2" type="ORF">CBF53_02970</name>
    <name evidence="3" type="ORF">CBF70_05070</name>
</gene>
<reference evidence="2" key="2">
    <citation type="submission" date="2017-05" db="EMBL/GenBank/DDBJ databases">
        <authorList>
            <person name="Lin X.B."/>
            <person name="Stothard P."/>
            <person name="Tasseva G."/>
            <person name="Walter J."/>
        </authorList>
    </citation>
    <scope>NUCLEOTIDE SEQUENCE</scope>
    <source>
        <strain evidence="2">609u</strain>
    </source>
</reference>
<protein>
    <submittedName>
        <fullName evidence="3">ABC transporter</fullName>
    </submittedName>
</protein>
<sequence>MTDLIKNRLNKNFKKQTHYLTLVFNDFFILALIFLFGALMFWYAQNIKKWPNNLWFYKPLLALIWTTTLGIRHFATLFNRADEHFLFNQDSEMKDYFKPLYLHNMILPVVLIILITGILLPFATMRAGFSIGGLIFIMIGLIASKNLQFKLIVRSFYFNKHDYYNTWLFLGINFIVLYLSFLGHYPNPLIYTTLAIAGGIGVDYLPRGKMFDWYKALDYEERRVDLLNNFYSMFTDVADKKVHILRRKYLDFLIKKDNQTPNTYIYQRVLLRDPEYSNLLIRMIIFALLLIACLQDARWAIASGALIIFLTLYQLIPLGTVYEHNMMYHVMPIPFKSRGQALRKVLQKGMLLEWGLVSLGLIIFSPQKLEAFEGVLLLLALTFLLLYFYLPSKIEQLFKKVRY</sequence>
<dbReference type="EMBL" id="NGNX01000011">
    <property type="protein sequence ID" value="OYR92395.1"/>
    <property type="molecule type" value="Genomic_DNA"/>
</dbReference>
<evidence type="ECO:0000256" key="1">
    <source>
        <dbReference type="SAM" id="Phobius"/>
    </source>
</evidence>
<proteinExistence type="predicted"/>
<dbReference type="AlphaFoldDB" id="A0A256LG03"/>
<accession>A0A256LG03</accession>
<reference evidence="4 5" key="3">
    <citation type="submission" date="2017-09" db="EMBL/GenBank/DDBJ databases">
        <title>Tripartite evolution among Lactobacillus johnsonii, Lactobacillus taiwanensis, Lactobacillus reuteri and their rodent host.</title>
        <authorList>
            <person name="Wang T."/>
            <person name="Knowles S."/>
            <person name="Cheng C."/>
        </authorList>
    </citation>
    <scope>NUCLEOTIDE SEQUENCE [LARGE SCALE GENOMIC DNA]</scope>
    <source>
        <strain evidence="3 4">609q</strain>
        <strain evidence="2 5">609u</strain>
    </source>
</reference>
<dbReference type="Proteomes" id="UP000215828">
    <property type="component" value="Unassembled WGS sequence"/>
</dbReference>
<feature type="transmembrane region" description="Helical" evidence="1">
    <location>
        <begin position="371"/>
        <end position="390"/>
    </location>
</feature>
<name>A0A256LG03_9LACO</name>
<feature type="transmembrane region" description="Helical" evidence="1">
    <location>
        <begin position="126"/>
        <end position="143"/>
    </location>
</feature>
<dbReference type="EMBL" id="NGNV01000011">
    <property type="protein sequence ID" value="OYR88249.1"/>
    <property type="molecule type" value="Genomic_DNA"/>
</dbReference>
<dbReference type="Pfam" id="PF05975">
    <property type="entry name" value="EcsB"/>
    <property type="match status" value="1"/>
</dbReference>